<dbReference type="OrthoDB" id="1418408at2759"/>
<dbReference type="PANTHER" id="PTHR37610:SF92">
    <property type="entry name" value="RETROTRANSPOSON COPIA-LIKE N-TERMINAL DOMAIN-CONTAINING PROTEIN"/>
    <property type="match status" value="1"/>
</dbReference>
<accession>A0A371HXM0</accession>
<protein>
    <recommendedName>
        <fullName evidence="3">Reverse transcriptase Ty1/copia-type domain-containing protein</fullName>
    </recommendedName>
</protein>
<dbReference type="Proteomes" id="UP000257109">
    <property type="component" value="Unassembled WGS sequence"/>
</dbReference>
<proteinExistence type="predicted"/>
<organism evidence="1 2">
    <name type="scientific">Mucuna pruriens</name>
    <name type="common">Velvet bean</name>
    <name type="synonym">Dolichos pruriens</name>
    <dbReference type="NCBI Taxonomy" id="157652"/>
    <lineage>
        <taxon>Eukaryota</taxon>
        <taxon>Viridiplantae</taxon>
        <taxon>Streptophyta</taxon>
        <taxon>Embryophyta</taxon>
        <taxon>Tracheophyta</taxon>
        <taxon>Spermatophyta</taxon>
        <taxon>Magnoliopsida</taxon>
        <taxon>eudicotyledons</taxon>
        <taxon>Gunneridae</taxon>
        <taxon>Pentapetalae</taxon>
        <taxon>rosids</taxon>
        <taxon>fabids</taxon>
        <taxon>Fabales</taxon>
        <taxon>Fabaceae</taxon>
        <taxon>Papilionoideae</taxon>
        <taxon>50 kb inversion clade</taxon>
        <taxon>NPAAA clade</taxon>
        <taxon>indigoferoid/millettioid clade</taxon>
        <taxon>Phaseoleae</taxon>
        <taxon>Mucuna</taxon>
    </lineage>
</organism>
<name>A0A371HXM0_MUCPR</name>
<feature type="non-terminal residue" evidence="1">
    <location>
        <position position="1"/>
    </location>
</feature>
<evidence type="ECO:0000313" key="2">
    <source>
        <dbReference type="Proteomes" id="UP000257109"/>
    </source>
</evidence>
<gene>
    <name evidence="1" type="ORF">CR513_08337</name>
</gene>
<sequence>MEFGVHIKLKINVDSILVCLYVDNLFVIGSDHLVIEEFKERMKCWRYCKYLFRLRGCKYLNISLGDGEYHILSTILKRHKKLSHIEGSGPPRDDTKFEVWDDENSLIMTWLWNSMTLEISWNYMFYSSIRKIWENLIKIYLMKKDSIVCYDIESKIFNSRQGTLSVTKNYGGRIFKFLHGLNSKYNPIRIQILGKEKLPSLSEAFFIVRNEET</sequence>
<reference evidence="1" key="1">
    <citation type="submission" date="2018-05" db="EMBL/GenBank/DDBJ databases">
        <title>Draft genome of Mucuna pruriens seed.</title>
        <authorList>
            <person name="Nnadi N.E."/>
            <person name="Vos R."/>
            <person name="Hasami M.H."/>
            <person name="Devisetty U.K."/>
            <person name="Aguiy J.C."/>
        </authorList>
    </citation>
    <scope>NUCLEOTIDE SEQUENCE [LARGE SCALE GENOMIC DNA]</scope>
    <source>
        <strain evidence="1">JCA_2017</strain>
    </source>
</reference>
<dbReference type="EMBL" id="QJKJ01001445">
    <property type="protein sequence ID" value="RDY07540.1"/>
    <property type="molecule type" value="Genomic_DNA"/>
</dbReference>
<dbReference type="AlphaFoldDB" id="A0A371HXM0"/>
<evidence type="ECO:0000313" key="1">
    <source>
        <dbReference type="EMBL" id="RDY07540.1"/>
    </source>
</evidence>
<comment type="caution">
    <text evidence="1">The sequence shown here is derived from an EMBL/GenBank/DDBJ whole genome shotgun (WGS) entry which is preliminary data.</text>
</comment>
<dbReference type="PANTHER" id="PTHR37610">
    <property type="entry name" value="CCHC-TYPE DOMAIN-CONTAINING PROTEIN"/>
    <property type="match status" value="1"/>
</dbReference>
<keyword evidence="2" id="KW-1185">Reference proteome</keyword>
<evidence type="ECO:0008006" key="3">
    <source>
        <dbReference type="Google" id="ProtNLM"/>
    </source>
</evidence>